<keyword evidence="2" id="KW-1185">Reference proteome</keyword>
<name>A0A8S3XTA2_PARAO</name>
<comment type="caution">
    <text evidence="1">The sequence shown here is derived from an EMBL/GenBank/DDBJ whole genome shotgun (WGS) entry which is preliminary data.</text>
</comment>
<reference evidence="1" key="1">
    <citation type="submission" date="2021-04" db="EMBL/GenBank/DDBJ databases">
        <authorList>
            <person name="Tunstrom K."/>
        </authorList>
    </citation>
    <scope>NUCLEOTIDE SEQUENCE</scope>
</reference>
<dbReference type="AlphaFoldDB" id="A0A8S3XTA2"/>
<dbReference type="EMBL" id="CAJQZP010001342">
    <property type="protein sequence ID" value="CAG5040124.1"/>
    <property type="molecule type" value="Genomic_DNA"/>
</dbReference>
<organism evidence="1 2">
    <name type="scientific">Parnassius apollo</name>
    <name type="common">Apollo butterfly</name>
    <name type="synonym">Papilio apollo</name>
    <dbReference type="NCBI Taxonomy" id="110799"/>
    <lineage>
        <taxon>Eukaryota</taxon>
        <taxon>Metazoa</taxon>
        <taxon>Ecdysozoa</taxon>
        <taxon>Arthropoda</taxon>
        <taxon>Hexapoda</taxon>
        <taxon>Insecta</taxon>
        <taxon>Pterygota</taxon>
        <taxon>Neoptera</taxon>
        <taxon>Endopterygota</taxon>
        <taxon>Lepidoptera</taxon>
        <taxon>Glossata</taxon>
        <taxon>Ditrysia</taxon>
        <taxon>Papilionoidea</taxon>
        <taxon>Papilionidae</taxon>
        <taxon>Parnassiinae</taxon>
        <taxon>Parnassini</taxon>
        <taxon>Parnassius</taxon>
        <taxon>Parnassius</taxon>
    </lineage>
</organism>
<evidence type="ECO:0000313" key="1">
    <source>
        <dbReference type="EMBL" id="CAG5040124.1"/>
    </source>
</evidence>
<protein>
    <submittedName>
        <fullName evidence="1">(apollo) hypothetical protein</fullName>
    </submittedName>
</protein>
<gene>
    <name evidence="1" type="ORF">PAPOLLO_LOCUS21828</name>
</gene>
<dbReference type="Proteomes" id="UP000691718">
    <property type="component" value="Unassembled WGS sequence"/>
</dbReference>
<accession>A0A8S3XTA2</accession>
<evidence type="ECO:0000313" key="2">
    <source>
        <dbReference type="Proteomes" id="UP000691718"/>
    </source>
</evidence>
<proteinExistence type="predicted"/>
<sequence length="90" mass="10077">MIDDAQLIPNEEVNPTTSYTQSLNNIDEISTTTYAPSLNNDEVMPTVGSQRNFSDYDIIPTTEDLLQNFTEIDTNVSIDDIETTTETGQR</sequence>